<dbReference type="RefSeq" id="WP_018662124.1">
    <property type="nucleotide sequence ID" value="NZ_HF952018.1"/>
</dbReference>
<dbReference type="eggNOG" id="COG1989">
    <property type="taxonomic scope" value="Bacteria"/>
</dbReference>
<keyword evidence="10" id="KW-0808">Transferase</keyword>
<sequence>METTLFIFAVILGLVIGSFLNVCIYRIPRDESIVFPPSHCTNCGYRLRWYDLIPVVSYIFLRGKCRSCGEEISMLYPTVELFTGIMFGFLYLKFGYSLEFFKYAVMICFLIVIGVIDYLTTDVYFSITVTGVIFGAIFIVLEKIYLNKPIIHAILGGLIAAGVIAAIVYLTKAMGEGDIEICFLSGLFLGYKYSFLMLLFSFIIGGIIGAILIILKIKDRKDYIPFGPFISLSTILVVFFGDKLLNWYLGLF</sequence>
<feature type="transmembrane region" description="Helical" evidence="7">
    <location>
        <begin position="191"/>
        <end position="215"/>
    </location>
</feature>
<keyword evidence="11" id="KW-1185">Reference proteome</keyword>
<dbReference type="GO" id="GO:0005886">
    <property type="term" value="C:plasma membrane"/>
    <property type="evidence" value="ECO:0007669"/>
    <property type="project" value="UniProtKB-SubCell"/>
</dbReference>
<evidence type="ECO:0000256" key="7">
    <source>
        <dbReference type="SAM" id="Phobius"/>
    </source>
</evidence>
<feature type="transmembrane region" description="Helical" evidence="7">
    <location>
        <begin position="153"/>
        <end position="171"/>
    </location>
</feature>
<feature type="transmembrane region" description="Helical" evidence="7">
    <location>
        <begin position="100"/>
        <end position="118"/>
    </location>
</feature>
<dbReference type="AlphaFoldDB" id="R7RSG8"/>
<accession>R7RSG8</accession>
<evidence type="ECO:0000256" key="2">
    <source>
        <dbReference type="ARBA" id="ARBA00005801"/>
    </source>
</evidence>
<evidence type="ECO:0000256" key="4">
    <source>
        <dbReference type="ARBA" id="ARBA00022692"/>
    </source>
</evidence>
<feature type="domain" description="Prepilin peptidase A24 N-terminal" evidence="9">
    <location>
        <begin position="11"/>
        <end position="94"/>
    </location>
</feature>
<keyword evidence="3" id="KW-1003">Cell membrane</keyword>
<keyword evidence="5 7" id="KW-1133">Transmembrane helix</keyword>
<dbReference type="HOGENOM" id="CLU_057101_0_1_9"/>
<dbReference type="EMBL" id="CAVN010000095">
    <property type="protein sequence ID" value="CDF58233.1"/>
    <property type="molecule type" value="Genomic_DNA"/>
</dbReference>
<dbReference type="InterPro" id="IPR010627">
    <property type="entry name" value="Prepilin_pept_A24_N"/>
</dbReference>
<keyword evidence="10" id="KW-0378">Hydrolase</keyword>
<dbReference type="Proteomes" id="UP000014923">
    <property type="component" value="Unassembled WGS sequence"/>
</dbReference>
<evidence type="ECO:0000256" key="1">
    <source>
        <dbReference type="ARBA" id="ARBA00004651"/>
    </source>
</evidence>
<evidence type="ECO:0000313" key="10">
    <source>
        <dbReference type="EMBL" id="CDF58233.1"/>
    </source>
</evidence>
<gene>
    <name evidence="10" type="ORF">TCEL_00279</name>
</gene>
<feature type="transmembrane region" description="Helical" evidence="7">
    <location>
        <begin position="222"/>
        <end position="241"/>
    </location>
</feature>
<dbReference type="OrthoDB" id="9789291at2"/>
<organism evidence="10 11">
    <name type="scientific">Thermobrachium celere DSM 8682</name>
    <dbReference type="NCBI Taxonomy" id="941824"/>
    <lineage>
        <taxon>Bacteria</taxon>
        <taxon>Bacillati</taxon>
        <taxon>Bacillota</taxon>
        <taxon>Clostridia</taxon>
        <taxon>Eubacteriales</taxon>
        <taxon>Clostridiaceae</taxon>
        <taxon>Thermobrachium</taxon>
    </lineage>
</organism>
<dbReference type="GO" id="GO:0008168">
    <property type="term" value="F:methyltransferase activity"/>
    <property type="evidence" value="ECO:0007669"/>
    <property type="project" value="UniProtKB-KW"/>
</dbReference>
<keyword evidence="6 7" id="KW-0472">Membrane</keyword>
<keyword evidence="10" id="KW-0489">Methyltransferase</keyword>
<evidence type="ECO:0000313" key="11">
    <source>
        <dbReference type="Proteomes" id="UP000014923"/>
    </source>
</evidence>
<reference evidence="10" key="1">
    <citation type="submission" date="2013-03" db="EMBL/GenBank/DDBJ databases">
        <title>Draft genome sequence of the hydrogen-ethanol-producing anaerobic alkalithermophilic Caloramator celere.</title>
        <authorList>
            <person name="Ciranna A."/>
            <person name="Larjo A."/>
            <person name="Kivisto A."/>
            <person name="Santala V."/>
            <person name="Roos C."/>
            <person name="Karp M."/>
        </authorList>
    </citation>
    <scope>NUCLEOTIDE SEQUENCE [LARGE SCALE GENOMIC DNA]</scope>
    <source>
        <strain evidence="10">DSM 8682</strain>
    </source>
</reference>
<dbReference type="GO" id="GO:0006465">
    <property type="term" value="P:signal peptide processing"/>
    <property type="evidence" value="ECO:0007669"/>
    <property type="project" value="TreeGrafter"/>
</dbReference>
<proteinExistence type="inferred from homology"/>
<keyword evidence="4 7" id="KW-0812">Transmembrane</keyword>
<dbReference type="InterPro" id="IPR000045">
    <property type="entry name" value="Prepilin_IV_endopep_pep"/>
</dbReference>
<feature type="domain" description="Prepilin type IV endopeptidase peptidase" evidence="8">
    <location>
        <begin position="105"/>
        <end position="209"/>
    </location>
</feature>
<feature type="transmembrane region" description="Helical" evidence="7">
    <location>
        <begin position="124"/>
        <end position="141"/>
    </location>
</feature>
<evidence type="ECO:0000256" key="3">
    <source>
        <dbReference type="ARBA" id="ARBA00022475"/>
    </source>
</evidence>
<dbReference type="Pfam" id="PF06750">
    <property type="entry name" value="A24_N_bact"/>
    <property type="match status" value="1"/>
</dbReference>
<comment type="caution">
    <text evidence="10">The sequence shown here is derived from an EMBL/GenBank/DDBJ whole genome shotgun (WGS) entry which is preliminary data.</text>
</comment>
<protein>
    <submittedName>
        <fullName evidence="10">Leader peptidase (Prepilin peptidase) / N-methyltransferase</fullName>
        <ecNumber evidence="10">3.4.23.43</ecNumber>
    </submittedName>
</protein>
<comment type="similarity">
    <text evidence="2">Belongs to the peptidase A24 family.</text>
</comment>
<dbReference type="EC" id="3.4.23.43" evidence="10"/>
<dbReference type="Pfam" id="PF01478">
    <property type="entry name" value="Peptidase_A24"/>
    <property type="match status" value="1"/>
</dbReference>
<dbReference type="GO" id="GO:0004190">
    <property type="term" value="F:aspartic-type endopeptidase activity"/>
    <property type="evidence" value="ECO:0007669"/>
    <property type="project" value="UniProtKB-EC"/>
</dbReference>
<dbReference type="PANTHER" id="PTHR30487:SF0">
    <property type="entry name" value="PREPILIN LEADER PEPTIDASE_N-METHYLTRANSFERASE-RELATED"/>
    <property type="match status" value="1"/>
</dbReference>
<evidence type="ECO:0000256" key="6">
    <source>
        <dbReference type="ARBA" id="ARBA00023136"/>
    </source>
</evidence>
<dbReference type="InterPro" id="IPR050882">
    <property type="entry name" value="Prepilin_peptidase/N-MTase"/>
</dbReference>
<evidence type="ECO:0000259" key="9">
    <source>
        <dbReference type="Pfam" id="PF06750"/>
    </source>
</evidence>
<feature type="transmembrane region" description="Helical" evidence="7">
    <location>
        <begin position="6"/>
        <end position="27"/>
    </location>
</feature>
<dbReference type="GO" id="GO:0032259">
    <property type="term" value="P:methylation"/>
    <property type="evidence" value="ECO:0007669"/>
    <property type="project" value="UniProtKB-KW"/>
</dbReference>
<comment type="subcellular location">
    <subcellularLocation>
        <location evidence="1">Cell membrane</location>
        <topology evidence="1">Multi-pass membrane protein</topology>
    </subcellularLocation>
</comment>
<dbReference type="Gene3D" id="1.20.120.1220">
    <property type="match status" value="1"/>
</dbReference>
<name>R7RSG8_9CLOT</name>
<evidence type="ECO:0000256" key="5">
    <source>
        <dbReference type="ARBA" id="ARBA00022989"/>
    </source>
</evidence>
<dbReference type="PANTHER" id="PTHR30487">
    <property type="entry name" value="TYPE 4 PREPILIN-LIKE PROTEINS LEADER PEPTIDE-PROCESSING ENZYME"/>
    <property type="match status" value="1"/>
</dbReference>
<evidence type="ECO:0000259" key="8">
    <source>
        <dbReference type="Pfam" id="PF01478"/>
    </source>
</evidence>